<gene>
    <name evidence="2" type="ORF">AXG93_4382s1020</name>
</gene>
<accession>A0A176VNX4</accession>
<protein>
    <submittedName>
        <fullName evidence="2">Uncharacterized protein</fullName>
    </submittedName>
</protein>
<evidence type="ECO:0000256" key="1">
    <source>
        <dbReference type="SAM" id="MobiDB-lite"/>
    </source>
</evidence>
<dbReference type="EMBL" id="LVLJ01003300">
    <property type="protein sequence ID" value="OAE21971.1"/>
    <property type="molecule type" value="Genomic_DNA"/>
</dbReference>
<organism evidence="2 3">
    <name type="scientific">Marchantia polymorpha subsp. ruderalis</name>
    <dbReference type="NCBI Taxonomy" id="1480154"/>
    <lineage>
        <taxon>Eukaryota</taxon>
        <taxon>Viridiplantae</taxon>
        <taxon>Streptophyta</taxon>
        <taxon>Embryophyta</taxon>
        <taxon>Marchantiophyta</taxon>
        <taxon>Marchantiopsida</taxon>
        <taxon>Marchantiidae</taxon>
        <taxon>Marchantiales</taxon>
        <taxon>Marchantiaceae</taxon>
        <taxon>Marchantia</taxon>
    </lineage>
</organism>
<feature type="compositionally biased region" description="Basic and acidic residues" evidence="1">
    <location>
        <begin position="67"/>
        <end position="80"/>
    </location>
</feature>
<dbReference type="Proteomes" id="UP000077202">
    <property type="component" value="Unassembled WGS sequence"/>
</dbReference>
<dbReference type="AlphaFoldDB" id="A0A176VNX4"/>
<feature type="region of interest" description="Disordered" evidence="1">
    <location>
        <begin position="42"/>
        <end position="148"/>
    </location>
</feature>
<evidence type="ECO:0000313" key="2">
    <source>
        <dbReference type="EMBL" id="OAE21971.1"/>
    </source>
</evidence>
<reference evidence="2" key="1">
    <citation type="submission" date="2016-03" db="EMBL/GenBank/DDBJ databases">
        <title>Mechanisms controlling the formation of the plant cell surface in tip-growing cells are functionally conserved among land plants.</title>
        <authorList>
            <person name="Honkanen S."/>
            <person name="Jones V.A."/>
            <person name="Morieri G."/>
            <person name="Champion C."/>
            <person name="Hetherington A.J."/>
            <person name="Kelly S."/>
            <person name="Saint-Marcoux D."/>
            <person name="Proust H."/>
            <person name="Prescott H."/>
            <person name="Dolan L."/>
        </authorList>
    </citation>
    <scope>NUCLEOTIDE SEQUENCE [LARGE SCALE GENOMIC DNA]</scope>
    <source>
        <tissue evidence="2">Whole gametophyte</tissue>
    </source>
</reference>
<name>A0A176VNX4_MARPO</name>
<proteinExistence type="predicted"/>
<evidence type="ECO:0000313" key="3">
    <source>
        <dbReference type="Proteomes" id="UP000077202"/>
    </source>
</evidence>
<feature type="compositionally biased region" description="Polar residues" evidence="1">
    <location>
        <begin position="97"/>
        <end position="117"/>
    </location>
</feature>
<comment type="caution">
    <text evidence="2">The sequence shown here is derived from an EMBL/GenBank/DDBJ whole genome shotgun (WGS) entry which is preliminary data.</text>
</comment>
<sequence length="158" mass="16611">MDSIRVSQPSSNHAFNALLRLQSHLSPMMCALATTNEFKVRTGPGELAKPMKAPEKTPCTTATATQQKEHEHEDERKALNDEEASGGREGGGGGLKVQSNVHSPSAQGGPGSKSTGRGRSVGIESETNAIAAEGRFSGPIEGGRCGPASRWISTCRRV</sequence>
<keyword evidence="3" id="KW-1185">Reference proteome</keyword>